<dbReference type="Proteomes" id="UP000028709">
    <property type="component" value="Unassembled WGS sequence"/>
</dbReference>
<dbReference type="AlphaFoldDB" id="A0A086BMF9"/>
<keyword evidence="4" id="KW-1185">Reference proteome</keyword>
<keyword evidence="1" id="KW-0175">Coiled coil</keyword>
<comment type="caution">
    <text evidence="3">The sequence shown here is derived from an EMBL/GenBank/DDBJ whole genome shotgun (WGS) entry which is preliminary data.</text>
</comment>
<feature type="compositionally biased region" description="Basic and acidic residues" evidence="2">
    <location>
        <begin position="432"/>
        <end position="457"/>
    </location>
</feature>
<dbReference type="OrthoDB" id="594666at2"/>
<protein>
    <recommendedName>
        <fullName evidence="5">Tetratricopeptide repeat protein</fullName>
    </recommendedName>
</protein>
<evidence type="ECO:0000256" key="2">
    <source>
        <dbReference type="SAM" id="MobiDB-lite"/>
    </source>
</evidence>
<evidence type="ECO:0000256" key="1">
    <source>
        <dbReference type="SAM" id="Coils"/>
    </source>
</evidence>
<feature type="compositionally biased region" description="Low complexity" evidence="2">
    <location>
        <begin position="481"/>
        <end position="490"/>
    </location>
</feature>
<dbReference type="RefSeq" id="WP_051887169.1">
    <property type="nucleotide sequence ID" value="NZ_CP023049.2"/>
</dbReference>
<dbReference type="STRING" id="558152.IQ37_02900"/>
<dbReference type="eggNOG" id="ENOG502Z7TA">
    <property type="taxonomic scope" value="Bacteria"/>
</dbReference>
<dbReference type="KEGG" id="cpip:CJF12_15155"/>
<gene>
    <name evidence="3" type="ORF">IQ37_02900</name>
</gene>
<accession>A0A086BMF9</accession>
<reference evidence="3 4" key="1">
    <citation type="submission" date="2014-07" db="EMBL/GenBank/DDBJ databases">
        <title>Genome of Chryseobacterium piperi CTM.</title>
        <authorList>
            <person name="Pipes S.E."/>
            <person name="Stropko S.J."/>
            <person name="Newman J.D."/>
        </authorList>
    </citation>
    <scope>NUCLEOTIDE SEQUENCE [LARGE SCALE GENOMIC DNA]</scope>
    <source>
        <strain evidence="3 4">CTM</strain>
    </source>
</reference>
<evidence type="ECO:0000313" key="4">
    <source>
        <dbReference type="Proteomes" id="UP000028709"/>
    </source>
</evidence>
<feature type="coiled-coil region" evidence="1">
    <location>
        <begin position="317"/>
        <end position="363"/>
    </location>
</feature>
<organism evidence="3 4">
    <name type="scientific">Chryseobacterium piperi</name>
    <dbReference type="NCBI Taxonomy" id="558152"/>
    <lineage>
        <taxon>Bacteria</taxon>
        <taxon>Pseudomonadati</taxon>
        <taxon>Bacteroidota</taxon>
        <taxon>Flavobacteriia</taxon>
        <taxon>Flavobacteriales</taxon>
        <taxon>Weeksellaceae</taxon>
        <taxon>Chryseobacterium group</taxon>
        <taxon>Chryseobacterium</taxon>
    </lineage>
</organism>
<proteinExistence type="predicted"/>
<sequence length="660" mass="75544">MNNRVLELLKNPKNIQSEDLHLLKEEINSFPYIQNIRALHLYGVHLYDQENYQKELSTTAAYTTDKKILYQLINGKIEEKAKPEIIETKNVAKEGNASRYFPKNNSFPIRRDELSEKAQVSQENISVDLQTPKEEIKPVFVNGERNRILFEGEENFLDEKDHDIIDIESTVESGTIVTQRSDAANPLQKEDVQQNELASKSEDAEVKIMPDTNTDLPTSSEEDHVIIEGVVNEDQVSSQETQAVSAERIISEDMQPTVFTPEEIINEDKIATEADQEKVSDEAELSFHGTDSFMPDVKIQSNSTDELTKAEISQPEFNKHEEEMRRLIEEVEKKMKASKELPVEEERAEIETVSHDINFAETQEFNLDSVAVKEEDAKEQENNVPEIKEVAEDEAEKIEEEVDKEKEVPEVEPLVESAWKPMSFESHVPDSLIDKKSEKVLQPKEEPIKEEALEDKNNQTIEEEEISNVVETQPEEVTNVEEAQSAQQADQAEEKNEEAPVLNVSFFSSDISSWTTGNKKEEENTEGRVPLEKSIEKMAVDLADSNIPGFINTWQSWLKIDRTEPQPEKPKAEVKSKVIESFIENNPKISQLKEESSFVVKEKNDDISHLMTETLANLYFEQKLYTKAIKAFEILAGKHPEKKAYFEDKIQEVKDMRGKN</sequence>
<dbReference type="EMBL" id="JPRJ01000002">
    <property type="protein sequence ID" value="KFF30123.1"/>
    <property type="molecule type" value="Genomic_DNA"/>
</dbReference>
<evidence type="ECO:0008006" key="5">
    <source>
        <dbReference type="Google" id="ProtNLM"/>
    </source>
</evidence>
<evidence type="ECO:0000313" key="3">
    <source>
        <dbReference type="EMBL" id="KFF30123.1"/>
    </source>
</evidence>
<name>A0A086BMF9_9FLAO</name>
<feature type="region of interest" description="Disordered" evidence="2">
    <location>
        <begin position="422"/>
        <end position="502"/>
    </location>
</feature>